<keyword evidence="2" id="KW-1185">Reference proteome</keyword>
<dbReference type="EMBL" id="JANSHE010007784">
    <property type="protein sequence ID" value="KAJ2956394.1"/>
    <property type="molecule type" value="Genomic_DNA"/>
</dbReference>
<accession>A0ACC1MBC4</accession>
<proteinExistence type="predicted"/>
<sequence>MTQNQPRPESQNGGVGLGEVMGKDEEEWWKGEMEEEGDAQQEPISAAGARDEEVPEKKIGEEEDADGEFITCSKVVKSARYGCVSGASAQEESGTAVEGGGRWLRANEGLSPEIRLADRLTPCVEHRRTRPRLTPEDCESDAPVDHG</sequence>
<dbReference type="Proteomes" id="UP001144978">
    <property type="component" value="Unassembled WGS sequence"/>
</dbReference>
<protein>
    <submittedName>
        <fullName evidence="1">Uncharacterized protein</fullName>
    </submittedName>
</protein>
<comment type="caution">
    <text evidence="1">The sequence shown here is derived from an EMBL/GenBank/DDBJ whole genome shotgun (WGS) entry which is preliminary data.</text>
</comment>
<evidence type="ECO:0000313" key="2">
    <source>
        <dbReference type="Proteomes" id="UP001144978"/>
    </source>
</evidence>
<reference evidence="1" key="1">
    <citation type="submission" date="2022-08" db="EMBL/GenBank/DDBJ databases">
        <title>Genome Sequence of Pycnoporus sanguineus.</title>
        <authorList>
            <person name="Buettner E."/>
        </authorList>
    </citation>
    <scope>NUCLEOTIDE SEQUENCE</scope>
    <source>
        <strain evidence="1">CG-C14</strain>
    </source>
</reference>
<name>A0ACC1MBC4_9APHY</name>
<evidence type="ECO:0000313" key="1">
    <source>
        <dbReference type="EMBL" id="KAJ2956394.1"/>
    </source>
</evidence>
<organism evidence="1 2">
    <name type="scientific">Trametes sanguinea</name>
    <dbReference type="NCBI Taxonomy" id="158606"/>
    <lineage>
        <taxon>Eukaryota</taxon>
        <taxon>Fungi</taxon>
        <taxon>Dikarya</taxon>
        <taxon>Basidiomycota</taxon>
        <taxon>Agaricomycotina</taxon>
        <taxon>Agaricomycetes</taxon>
        <taxon>Polyporales</taxon>
        <taxon>Polyporaceae</taxon>
        <taxon>Trametes</taxon>
    </lineage>
</organism>
<gene>
    <name evidence="1" type="ORF">NUW54_g14669</name>
</gene>